<feature type="region of interest" description="Disordered" evidence="1">
    <location>
        <begin position="35"/>
        <end position="69"/>
    </location>
</feature>
<evidence type="ECO:0000313" key="3">
    <source>
        <dbReference type="Proteomes" id="UP000218505"/>
    </source>
</evidence>
<dbReference type="KEGG" id="apre:CNX65_23560"/>
<feature type="compositionally biased region" description="Low complexity" evidence="1">
    <location>
        <begin position="45"/>
        <end position="54"/>
    </location>
</feature>
<protein>
    <submittedName>
        <fullName evidence="2">Uncharacterized protein</fullName>
    </submittedName>
</protein>
<proteinExistence type="predicted"/>
<dbReference type="EMBL" id="CP023445">
    <property type="protein sequence ID" value="ATE55888.1"/>
    <property type="molecule type" value="Genomic_DNA"/>
</dbReference>
<evidence type="ECO:0000256" key="1">
    <source>
        <dbReference type="SAM" id="MobiDB-lite"/>
    </source>
</evidence>
<keyword evidence="3" id="KW-1185">Reference proteome</keyword>
<gene>
    <name evidence="2" type="ORF">CNX65_23560</name>
</gene>
<sequence length="69" mass="7160">MTFVQAHQVLRLLAEDTPTWYRSPTGLIAVVGPGVVGEGPRSRGPRTAGGRAAAVPSLTPGVAPLSVRR</sequence>
<organism evidence="2 3">
    <name type="scientific">Actinosynnema pretiosum</name>
    <dbReference type="NCBI Taxonomy" id="42197"/>
    <lineage>
        <taxon>Bacteria</taxon>
        <taxon>Bacillati</taxon>
        <taxon>Actinomycetota</taxon>
        <taxon>Actinomycetes</taxon>
        <taxon>Pseudonocardiales</taxon>
        <taxon>Pseudonocardiaceae</taxon>
        <taxon>Actinosynnema</taxon>
    </lineage>
</organism>
<accession>A0A290ZA55</accession>
<name>A0A290ZA55_9PSEU</name>
<evidence type="ECO:0000313" key="2">
    <source>
        <dbReference type="EMBL" id="ATE55888.1"/>
    </source>
</evidence>
<reference evidence="2" key="1">
    <citation type="submission" date="2017-09" db="EMBL/GenBank/DDBJ databases">
        <title>Complete Genome Sequence of ansamitocin-producing Bacterium Actinosynnema pretiosum X47.</title>
        <authorList>
            <person name="Cao G."/>
            <person name="Zong G."/>
            <person name="Zhong C."/>
            <person name="Fu J."/>
        </authorList>
    </citation>
    <scope>NUCLEOTIDE SEQUENCE [LARGE SCALE GENOMIC DNA]</scope>
    <source>
        <strain evidence="2">X47</strain>
    </source>
</reference>
<dbReference type="AlphaFoldDB" id="A0A290ZA55"/>
<dbReference type="Proteomes" id="UP000218505">
    <property type="component" value="Chromosome"/>
</dbReference>